<dbReference type="InterPro" id="IPR017438">
    <property type="entry name" value="ATP-NAD_kinase_N"/>
</dbReference>
<evidence type="ECO:0000259" key="1">
    <source>
        <dbReference type="Pfam" id="PF00781"/>
    </source>
</evidence>
<dbReference type="Gene3D" id="3.40.50.10330">
    <property type="entry name" value="Probable inorganic polyphosphate/atp-NAD kinase, domain 1"/>
    <property type="match status" value="1"/>
</dbReference>
<dbReference type="InterPro" id="IPR001206">
    <property type="entry name" value="Diacylglycerol_kinase_cat_dom"/>
</dbReference>
<dbReference type="EMBL" id="LS974202">
    <property type="protein sequence ID" value="SSC11955.1"/>
    <property type="molecule type" value="Genomic_DNA"/>
</dbReference>
<accession>A0A7Z7PQ13</accession>
<dbReference type="AlphaFoldDB" id="A0A7Z7PQ13"/>
<keyword evidence="3" id="KW-1185">Reference proteome</keyword>
<keyword evidence="2" id="KW-0808">Transferase</keyword>
<dbReference type="RefSeq" id="WP_169698377.1">
    <property type="nucleotide sequence ID" value="NZ_LS974202.1"/>
</dbReference>
<dbReference type="SUPFAM" id="SSF111331">
    <property type="entry name" value="NAD kinase/diacylglycerol kinase-like"/>
    <property type="match status" value="1"/>
</dbReference>
<dbReference type="Proteomes" id="UP000250796">
    <property type="component" value="Chromosome MESINF"/>
</dbReference>
<reference evidence="2 3" key="1">
    <citation type="submission" date="2017-01" db="EMBL/GenBank/DDBJ databases">
        <authorList>
            <person name="Erauso G."/>
        </authorList>
    </citation>
    <scope>NUCLEOTIDE SEQUENCE [LARGE SCALE GENOMIC DNA]</scope>
    <source>
        <strain evidence="2">MESINF1</strain>
    </source>
</reference>
<dbReference type="Pfam" id="PF00781">
    <property type="entry name" value="DAGK_cat"/>
    <property type="match status" value="1"/>
</dbReference>
<organism evidence="2 3">
    <name type="scientific">Mesotoga infera</name>
    <dbReference type="NCBI Taxonomy" id="1236046"/>
    <lineage>
        <taxon>Bacteria</taxon>
        <taxon>Thermotogati</taxon>
        <taxon>Thermotogota</taxon>
        <taxon>Thermotogae</taxon>
        <taxon>Kosmotogales</taxon>
        <taxon>Kosmotogaceae</taxon>
        <taxon>Mesotoga</taxon>
    </lineage>
</organism>
<sequence length="322" mass="35080">MRVSVLFNPGAGKSDRFATIAGEILDRFESHILFTGEGDFGEILLKKADVRVVRTSRVSFIETLEEYLAGFIERNTDLIIGVGGDGFLAHIASFLIENGLRTPLMGIAGGTANVGPLIGYDIDRLRKLNPEKLHIESITALVAKSGREKNRYAFNDIVVGDTFLGTIDGKMVNLSAADFIRDLSKIEVRPSENIATENFGIYKNGRPLPPPPFKVAQIVISPLFKKDFYAGKAVTGALCWAPYFSSGAAISILDTVVIDSQLEDPDKPVCIQQMLFDANDLIEIDGLSSYLIADGNVCYKTSETVSIRCLEGIVKSVRPALD</sequence>
<dbReference type="KEGG" id="minf:MESINF_0506"/>
<dbReference type="InterPro" id="IPR016064">
    <property type="entry name" value="NAD/diacylglycerol_kinase_sf"/>
</dbReference>
<dbReference type="GO" id="GO:0016301">
    <property type="term" value="F:kinase activity"/>
    <property type="evidence" value="ECO:0007669"/>
    <property type="project" value="UniProtKB-KW"/>
</dbReference>
<protein>
    <submittedName>
        <fullName evidence="2">Putative Diacylglycerol kinase catalytic region</fullName>
    </submittedName>
</protein>
<proteinExistence type="predicted"/>
<name>A0A7Z7PQ13_9BACT</name>
<evidence type="ECO:0000313" key="3">
    <source>
        <dbReference type="Proteomes" id="UP000250796"/>
    </source>
</evidence>
<evidence type="ECO:0000313" key="2">
    <source>
        <dbReference type="EMBL" id="SSC11955.1"/>
    </source>
</evidence>
<gene>
    <name evidence="2" type="ORF">MESINF_0506</name>
</gene>
<feature type="domain" description="DAGKc" evidence="1">
    <location>
        <begin position="55"/>
        <end position="113"/>
    </location>
</feature>
<keyword evidence="2" id="KW-0418">Kinase</keyword>